<dbReference type="Proteomes" id="UP001623592">
    <property type="component" value="Unassembled WGS sequence"/>
</dbReference>
<protein>
    <submittedName>
        <fullName evidence="1">Uncharacterized protein</fullName>
    </submittedName>
</protein>
<evidence type="ECO:0000313" key="2">
    <source>
        <dbReference type="Proteomes" id="UP001623592"/>
    </source>
</evidence>
<sequence>MGFDVNSIKGITRENPLPDKWDRIGPISGENFTTVSSNGKIFSFDERSIPYLENLQARHIGDFNNNVYFDVIDAIKENDINKLNGIMKKSGIDSVSSIEFKDIRGRYIKFIDRAKVEIGNIDATYGLKGSAATWKINGEIHMNGGAEQIVTPLTGDFLKPLGILNIEF</sequence>
<gene>
    <name evidence="1" type="ORF">ACJDT4_19170</name>
</gene>
<dbReference type="EMBL" id="JBJIAA010000018">
    <property type="protein sequence ID" value="MFL0252538.1"/>
    <property type="molecule type" value="Genomic_DNA"/>
</dbReference>
<organism evidence="1 2">
    <name type="scientific">Clostridium neuense</name>
    <dbReference type="NCBI Taxonomy" id="1728934"/>
    <lineage>
        <taxon>Bacteria</taxon>
        <taxon>Bacillati</taxon>
        <taxon>Bacillota</taxon>
        <taxon>Clostridia</taxon>
        <taxon>Eubacteriales</taxon>
        <taxon>Clostridiaceae</taxon>
        <taxon>Clostridium</taxon>
    </lineage>
</organism>
<evidence type="ECO:0000313" key="1">
    <source>
        <dbReference type="EMBL" id="MFL0252538.1"/>
    </source>
</evidence>
<reference evidence="1 2" key="1">
    <citation type="submission" date="2024-11" db="EMBL/GenBank/DDBJ databases">
        <authorList>
            <person name="Heng Y.C."/>
            <person name="Lim A.C.H."/>
            <person name="Lee J.K.Y."/>
            <person name="Kittelmann S."/>
        </authorList>
    </citation>
    <scope>NUCLEOTIDE SEQUENCE [LARGE SCALE GENOMIC DNA]</scope>
    <source>
        <strain evidence="1 2">WILCCON 0114</strain>
    </source>
</reference>
<accession>A0ABW8TJT6</accession>
<comment type="caution">
    <text evidence="1">The sequence shown here is derived from an EMBL/GenBank/DDBJ whole genome shotgun (WGS) entry which is preliminary data.</text>
</comment>
<keyword evidence="2" id="KW-1185">Reference proteome</keyword>
<name>A0ABW8TJT6_9CLOT</name>
<proteinExistence type="predicted"/>
<dbReference type="RefSeq" id="WP_406789192.1">
    <property type="nucleotide sequence ID" value="NZ_JBJIAA010000018.1"/>
</dbReference>